<dbReference type="Gene3D" id="1.10.10.10">
    <property type="entry name" value="Winged helix-like DNA-binding domain superfamily/Winged helix DNA-binding domain"/>
    <property type="match status" value="1"/>
</dbReference>
<dbReference type="SUPFAM" id="SSF88659">
    <property type="entry name" value="Sigma3 and sigma4 domains of RNA polymerase sigma factors"/>
    <property type="match status" value="1"/>
</dbReference>
<evidence type="ECO:0000256" key="5">
    <source>
        <dbReference type="ARBA" id="ARBA00023163"/>
    </source>
</evidence>
<evidence type="ECO:0000256" key="2">
    <source>
        <dbReference type="ARBA" id="ARBA00023015"/>
    </source>
</evidence>
<evidence type="ECO:0000313" key="10">
    <source>
        <dbReference type="Proteomes" id="UP000464178"/>
    </source>
</evidence>
<accession>A0A6P2D1Z4</accession>
<evidence type="ECO:0000256" key="1">
    <source>
        <dbReference type="ARBA" id="ARBA00010641"/>
    </source>
</evidence>
<dbReference type="GO" id="GO:0006352">
    <property type="term" value="P:DNA-templated transcription initiation"/>
    <property type="evidence" value="ECO:0007669"/>
    <property type="project" value="InterPro"/>
</dbReference>
<keyword evidence="3" id="KW-0731">Sigma factor</keyword>
<keyword evidence="5" id="KW-0804">Transcription</keyword>
<dbReference type="GO" id="GO:0016987">
    <property type="term" value="F:sigma factor activity"/>
    <property type="evidence" value="ECO:0007669"/>
    <property type="project" value="UniProtKB-KW"/>
</dbReference>
<dbReference type="InterPro" id="IPR014284">
    <property type="entry name" value="RNA_pol_sigma-70_dom"/>
</dbReference>
<evidence type="ECO:0008006" key="11">
    <source>
        <dbReference type="Google" id="ProtNLM"/>
    </source>
</evidence>
<keyword evidence="10" id="KW-1185">Reference proteome</keyword>
<keyword evidence="6" id="KW-0472">Membrane</keyword>
<evidence type="ECO:0000256" key="3">
    <source>
        <dbReference type="ARBA" id="ARBA00023082"/>
    </source>
</evidence>
<dbReference type="Proteomes" id="UP000464178">
    <property type="component" value="Chromosome"/>
</dbReference>
<keyword evidence="6" id="KW-1133">Transmembrane helix</keyword>
<organism evidence="9 10">
    <name type="scientific">Gemmata massiliana</name>
    <dbReference type="NCBI Taxonomy" id="1210884"/>
    <lineage>
        <taxon>Bacteria</taxon>
        <taxon>Pseudomonadati</taxon>
        <taxon>Planctomycetota</taxon>
        <taxon>Planctomycetia</taxon>
        <taxon>Gemmatales</taxon>
        <taxon>Gemmataceae</taxon>
        <taxon>Gemmata</taxon>
    </lineage>
</organism>
<evidence type="ECO:0000259" key="8">
    <source>
        <dbReference type="Pfam" id="PF08281"/>
    </source>
</evidence>
<feature type="domain" description="RNA polymerase sigma factor 70 region 4 type 2" evidence="8">
    <location>
        <begin position="133"/>
        <end position="185"/>
    </location>
</feature>
<dbReference type="InterPro" id="IPR013249">
    <property type="entry name" value="RNA_pol_sigma70_r4_t2"/>
</dbReference>
<dbReference type="AlphaFoldDB" id="A0A6P2D1Z4"/>
<dbReference type="Pfam" id="PF04542">
    <property type="entry name" value="Sigma70_r2"/>
    <property type="match status" value="1"/>
</dbReference>
<evidence type="ECO:0000313" key="9">
    <source>
        <dbReference type="EMBL" id="VTR93452.1"/>
    </source>
</evidence>
<keyword evidence="6" id="KW-0812">Transmembrane</keyword>
<feature type="transmembrane region" description="Helical" evidence="6">
    <location>
        <begin position="250"/>
        <end position="272"/>
    </location>
</feature>
<proteinExistence type="inferred from homology"/>
<dbReference type="NCBIfam" id="TIGR02937">
    <property type="entry name" value="sigma70-ECF"/>
    <property type="match status" value="1"/>
</dbReference>
<evidence type="ECO:0000256" key="4">
    <source>
        <dbReference type="ARBA" id="ARBA00023125"/>
    </source>
</evidence>
<feature type="domain" description="RNA polymerase sigma-70 region 2" evidence="7">
    <location>
        <begin position="42"/>
        <end position="102"/>
    </location>
</feature>
<dbReference type="EMBL" id="LR593886">
    <property type="protein sequence ID" value="VTR93452.1"/>
    <property type="molecule type" value="Genomic_DNA"/>
</dbReference>
<dbReference type="InterPro" id="IPR036388">
    <property type="entry name" value="WH-like_DNA-bd_sf"/>
</dbReference>
<dbReference type="InterPro" id="IPR013325">
    <property type="entry name" value="RNA_pol_sigma_r2"/>
</dbReference>
<keyword evidence="4" id="KW-0238">DNA-binding</keyword>
<keyword evidence="2" id="KW-0805">Transcription regulation</keyword>
<name>A0A6P2D1Z4_9BACT</name>
<dbReference type="RefSeq" id="WP_162668175.1">
    <property type="nucleotide sequence ID" value="NZ_LR593886.1"/>
</dbReference>
<dbReference type="InterPro" id="IPR039425">
    <property type="entry name" value="RNA_pol_sigma-70-like"/>
</dbReference>
<dbReference type="PANTHER" id="PTHR43133">
    <property type="entry name" value="RNA POLYMERASE ECF-TYPE SIGMA FACTO"/>
    <property type="match status" value="1"/>
</dbReference>
<evidence type="ECO:0000256" key="6">
    <source>
        <dbReference type="SAM" id="Phobius"/>
    </source>
</evidence>
<dbReference type="InterPro" id="IPR013324">
    <property type="entry name" value="RNA_pol_sigma_r3/r4-like"/>
</dbReference>
<dbReference type="GO" id="GO:0003677">
    <property type="term" value="F:DNA binding"/>
    <property type="evidence" value="ECO:0007669"/>
    <property type="project" value="UniProtKB-KW"/>
</dbReference>
<dbReference type="PANTHER" id="PTHR43133:SF8">
    <property type="entry name" value="RNA POLYMERASE SIGMA FACTOR HI_1459-RELATED"/>
    <property type="match status" value="1"/>
</dbReference>
<reference evidence="9 10" key="1">
    <citation type="submission" date="2019-05" db="EMBL/GenBank/DDBJ databases">
        <authorList>
            <consortium name="Science for Life Laboratories"/>
        </authorList>
    </citation>
    <scope>NUCLEOTIDE SEQUENCE [LARGE SCALE GENOMIC DNA]</scope>
    <source>
        <strain evidence="9">Soil9</strain>
    </source>
</reference>
<dbReference type="Pfam" id="PF08281">
    <property type="entry name" value="Sigma70_r4_2"/>
    <property type="match status" value="1"/>
</dbReference>
<gene>
    <name evidence="9" type="ORF">SOIL9_42620</name>
</gene>
<sequence length="327" mass="35918">MPPDELIRLLHATYAAPHEGVTDAELLGRCAAGKDDAAFELLMRRHADLVWRVCCSVVREVHTAEDTFQATFLLVARNARAFSGRGTAAGWLYRIARHVALKVRARCTRFQLADLDSVTSADPPHTISAEITQLLHEELGRLAEKYRVPLVLCYLEGHTHAEAARHLGWPVGTVATRIARGRERLRDRLTRRGVVLSTTGLTTALSAGPVSAAPTSLVAVTAGAIAADTLAPAVWHLAHGVPTLMTRTRIATLAAIIAGVVIAAGTVFALVVPVDPPAPPFRWAQRQRRKRSPFRKCTRPALVFKLWPPRLPRPSWRRFSKQPRVGR</sequence>
<protein>
    <recommendedName>
        <fullName evidence="11">ECF RNA polymerase sigma factor SigE</fullName>
    </recommendedName>
</protein>
<dbReference type="SUPFAM" id="SSF88946">
    <property type="entry name" value="Sigma2 domain of RNA polymerase sigma factors"/>
    <property type="match status" value="1"/>
</dbReference>
<dbReference type="Gene3D" id="1.10.1740.10">
    <property type="match status" value="1"/>
</dbReference>
<feature type="transmembrane region" description="Helical" evidence="6">
    <location>
        <begin position="217"/>
        <end position="238"/>
    </location>
</feature>
<comment type="similarity">
    <text evidence="1">Belongs to the sigma-70 factor family. ECF subfamily.</text>
</comment>
<dbReference type="InterPro" id="IPR007627">
    <property type="entry name" value="RNA_pol_sigma70_r2"/>
</dbReference>
<dbReference type="CDD" id="cd06171">
    <property type="entry name" value="Sigma70_r4"/>
    <property type="match status" value="1"/>
</dbReference>
<dbReference type="KEGG" id="gms:SOIL9_42620"/>
<evidence type="ECO:0000259" key="7">
    <source>
        <dbReference type="Pfam" id="PF04542"/>
    </source>
</evidence>